<reference evidence="1 2" key="1">
    <citation type="submission" date="2017-04" db="EMBL/GenBank/DDBJ databases">
        <title>Complete Genome Sequence of Streptomyces gilvosporeus F607, a Capable Producer of Natamycin.</title>
        <authorList>
            <person name="Zong G."/>
            <person name="Zhong C."/>
            <person name="Fu J."/>
            <person name="Qin R."/>
            <person name="Cao G."/>
        </authorList>
    </citation>
    <scope>NUCLEOTIDE SEQUENCE [LARGE SCALE GENOMIC DNA]</scope>
    <source>
        <strain evidence="1 2">F607</strain>
    </source>
</reference>
<proteinExistence type="predicted"/>
<dbReference type="KEGG" id="sgv:B1H19_03455"/>
<accession>A0A1V0TK89</accession>
<dbReference type="AlphaFoldDB" id="A0A1V0TK89"/>
<dbReference type="EMBL" id="CP020569">
    <property type="protein sequence ID" value="ARF53344.1"/>
    <property type="molecule type" value="Genomic_DNA"/>
</dbReference>
<organism evidence="1 2">
    <name type="scientific">Streptomyces gilvosporeus</name>
    <dbReference type="NCBI Taxonomy" id="553510"/>
    <lineage>
        <taxon>Bacteria</taxon>
        <taxon>Bacillati</taxon>
        <taxon>Actinomycetota</taxon>
        <taxon>Actinomycetes</taxon>
        <taxon>Kitasatosporales</taxon>
        <taxon>Streptomycetaceae</taxon>
        <taxon>Streptomyces</taxon>
    </lineage>
</organism>
<evidence type="ECO:0000313" key="1">
    <source>
        <dbReference type="EMBL" id="ARF53344.1"/>
    </source>
</evidence>
<keyword evidence="2" id="KW-1185">Reference proteome</keyword>
<gene>
    <name evidence="1" type="ORF">B1H19_03455</name>
</gene>
<protein>
    <submittedName>
        <fullName evidence="1">Uncharacterized protein</fullName>
    </submittedName>
</protein>
<sequence length="79" mass="8797">MVAVAGLFTRSDRAWLLVEEVVVGEARPAGHERQQVRGAERRKRGVRVLLGRRQGCVCFLAVCREVWSAMQSVMSSVAQ</sequence>
<evidence type="ECO:0000313" key="2">
    <source>
        <dbReference type="Proteomes" id="UP000192726"/>
    </source>
</evidence>
<dbReference type="Proteomes" id="UP000192726">
    <property type="component" value="Chromosome"/>
</dbReference>
<dbReference type="STRING" id="553510.B1H19_03455"/>
<name>A0A1V0TK89_9ACTN</name>